<feature type="coiled-coil region" evidence="1">
    <location>
        <begin position="37"/>
        <end position="113"/>
    </location>
</feature>
<dbReference type="Gene3D" id="1.10.287.1490">
    <property type="match status" value="1"/>
</dbReference>
<feature type="domain" description="VWFA" evidence="3">
    <location>
        <begin position="149"/>
        <end position="269"/>
    </location>
</feature>
<sequence length="356" mass="39216">MAYRRKKAEGSSLAFLDIMSCGLGAVILVFMLVKQKIDETPVEIDNLKQDISQLEQARDDAGSTLEQIRQQLSSENARYQALKKQLDEKQSSLASQSEEVQRSESALEELKSSITSIEIPKQQADLVEAPRINEENYLLGLKVEGPKIAILVDTSASMTNEKLIDIIRTKSSSQQNKQNAAKWLRTKNVVQWLLARLPENSEVVVVAFSEDARVLGDQKGWQKASSPQTATSILRDLNSVVPEGATNLQKGLNTVNQFSPSNLYVITDGLPTKGESQYRSLNPFSSCSSLTGNAQTISGECRVKLFQQTINESGKRGMQVDVIMLPLEGDPDAVNQYWVWAATTGGLLISPASNWP</sequence>
<dbReference type="CDD" id="cd00198">
    <property type="entry name" value="vWFA"/>
    <property type="match status" value="1"/>
</dbReference>
<dbReference type="AlphaFoldDB" id="A0A1E3GQ52"/>
<dbReference type="Proteomes" id="UP000094379">
    <property type="component" value="Unassembled WGS sequence"/>
</dbReference>
<dbReference type="SUPFAM" id="SSF53300">
    <property type="entry name" value="vWA-like"/>
    <property type="match status" value="1"/>
</dbReference>
<dbReference type="InterPro" id="IPR002035">
    <property type="entry name" value="VWF_A"/>
</dbReference>
<dbReference type="PATRIC" id="fig|291169.3.peg.2108"/>
<organism evidence="4 5">
    <name type="scientific">Methylophaga muralis</name>
    <dbReference type="NCBI Taxonomy" id="291169"/>
    <lineage>
        <taxon>Bacteria</taxon>
        <taxon>Pseudomonadati</taxon>
        <taxon>Pseudomonadota</taxon>
        <taxon>Gammaproteobacteria</taxon>
        <taxon>Thiotrichales</taxon>
        <taxon>Piscirickettsiaceae</taxon>
        <taxon>Methylophaga</taxon>
    </lineage>
</organism>
<keyword evidence="2" id="KW-0812">Transmembrane</keyword>
<accession>A0A1E3GQ52</accession>
<feature type="transmembrane region" description="Helical" evidence="2">
    <location>
        <begin position="12"/>
        <end position="33"/>
    </location>
</feature>
<evidence type="ECO:0000313" key="4">
    <source>
        <dbReference type="EMBL" id="ODN66147.1"/>
    </source>
</evidence>
<dbReference type="Gene3D" id="3.40.50.410">
    <property type="entry name" value="von Willebrand factor, type A domain"/>
    <property type="match status" value="1"/>
</dbReference>
<evidence type="ECO:0000259" key="3">
    <source>
        <dbReference type="Pfam" id="PF13519"/>
    </source>
</evidence>
<dbReference type="InterPro" id="IPR036465">
    <property type="entry name" value="vWFA_dom_sf"/>
</dbReference>
<keyword evidence="5" id="KW-1185">Reference proteome</keyword>
<evidence type="ECO:0000313" key="5">
    <source>
        <dbReference type="Proteomes" id="UP000094379"/>
    </source>
</evidence>
<proteinExistence type="predicted"/>
<dbReference type="Pfam" id="PF13519">
    <property type="entry name" value="VWA_2"/>
    <property type="match status" value="1"/>
</dbReference>
<gene>
    <name evidence="4" type="ORF">A9E74_02096</name>
</gene>
<evidence type="ECO:0000256" key="2">
    <source>
        <dbReference type="SAM" id="Phobius"/>
    </source>
</evidence>
<protein>
    <submittedName>
        <fullName evidence="4">von Willebrand factor type A domain protein</fullName>
    </submittedName>
</protein>
<dbReference type="STRING" id="291169.A9E74_02096"/>
<dbReference type="EMBL" id="MCRI01000026">
    <property type="protein sequence ID" value="ODN66147.1"/>
    <property type="molecule type" value="Genomic_DNA"/>
</dbReference>
<keyword evidence="2" id="KW-1133">Transmembrane helix</keyword>
<keyword evidence="1" id="KW-0175">Coiled coil</keyword>
<comment type="caution">
    <text evidence="4">The sequence shown here is derived from an EMBL/GenBank/DDBJ whole genome shotgun (WGS) entry which is preliminary data.</text>
</comment>
<evidence type="ECO:0000256" key="1">
    <source>
        <dbReference type="SAM" id="Coils"/>
    </source>
</evidence>
<name>A0A1E3GQ52_9GAMM</name>
<reference evidence="4 5" key="1">
    <citation type="submission" date="2016-07" db="EMBL/GenBank/DDBJ databases">
        <title>Draft Genome Sequence of Methylophaga muralis Bur 1.</title>
        <authorList>
            <person name="Vasilenko O.V."/>
            <person name="Doronina N.V."/>
            <person name="Shmareva M.N."/>
            <person name="Tarlachkov S.V."/>
            <person name="Mustakhimov I."/>
            <person name="Trotsenko Y.A."/>
        </authorList>
    </citation>
    <scope>NUCLEOTIDE SEQUENCE [LARGE SCALE GENOMIC DNA]</scope>
    <source>
        <strain evidence="4 5">Bur 1</strain>
    </source>
</reference>
<keyword evidence="2" id="KW-0472">Membrane</keyword>
<dbReference type="RefSeq" id="WP_069296513.1">
    <property type="nucleotide sequence ID" value="NZ_MCRI01000026.1"/>
</dbReference>